<dbReference type="AlphaFoldDB" id="A0A2X4UJ23"/>
<evidence type="ECO:0000313" key="1">
    <source>
        <dbReference type="EMBL" id="SQI32920.1"/>
    </source>
</evidence>
<accession>A0A2X4UJ23</accession>
<reference evidence="1 2" key="1">
    <citation type="submission" date="2018-06" db="EMBL/GenBank/DDBJ databases">
        <authorList>
            <consortium name="Pathogen Informatics"/>
            <person name="Doyle S."/>
        </authorList>
    </citation>
    <scope>NUCLEOTIDE SEQUENCE [LARGE SCALE GENOMIC DNA]</scope>
    <source>
        <strain evidence="1 2">NCTC10994</strain>
    </source>
</reference>
<organism evidence="1 2">
    <name type="scientific">Rhodococcus coprophilus</name>
    <dbReference type="NCBI Taxonomy" id="38310"/>
    <lineage>
        <taxon>Bacteria</taxon>
        <taxon>Bacillati</taxon>
        <taxon>Actinomycetota</taxon>
        <taxon>Actinomycetes</taxon>
        <taxon>Mycobacteriales</taxon>
        <taxon>Nocardiaceae</taxon>
        <taxon>Rhodococcus</taxon>
    </lineage>
</organism>
<dbReference type="KEGG" id="rcr:NCTC10994_02364"/>
<name>A0A2X4UJ23_9NOCA</name>
<evidence type="ECO:0000313" key="2">
    <source>
        <dbReference type="Proteomes" id="UP000249091"/>
    </source>
</evidence>
<proteinExistence type="predicted"/>
<sequence>MPNAHEQEAAFQLHLTRSENYVRAIHEAGDLAWFEHGHPNRYVILARLGLDDDIDETDLRRALFMRRYP</sequence>
<dbReference type="STRING" id="1219011.GCA_001895045_04141"/>
<gene>
    <name evidence="1" type="ORF">NCTC10994_02364</name>
</gene>
<keyword evidence="2" id="KW-1185">Reference proteome</keyword>
<dbReference type="EMBL" id="LS483468">
    <property type="protein sequence ID" value="SQI32920.1"/>
    <property type="molecule type" value="Genomic_DNA"/>
</dbReference>
<protein>
    <submittedName>
        <fullName evidence="1">Uncharacterized protein</fullName>
    </submittedName>
</protein>
<dbReference type="Proteomes" id="UP000249091">
    <property type="component" value="Chromosome 1"/>
</dbReference>
<dbReference type="RefSeq" id="WP_072705034.1">
    <property type="nucleotide sequence ID" value="NZ_JAFBBL010000001.1"/>
</dbReference>